<accession>A0A450X5P5</accession>
<evidence type="ECO:0000313" key="3">
    <source>
        <dbReference type="EMBL" id="VFK74914.1"/>
    </source>
</evidence>
<protein>
    <submittedName>
        <fullName evidence="1">Uncharacterized protein</fullName>
    </submittedName>
</protein>
<dbReference type="EMBL" id="CAADGH010000012">
    <property type="protein sequence ID" value="VFK74914.1"/>
    <property type="molecule type" value="Genomic_DNA"/>
</dbReference>
<evidence type="ECO:0000313" key="1">
    <source>
        <dbReference type="EMBL" id="VFK24612.1"/>
    </source>
</evidence>
<proteinExistence type="predicted"/>
<sequence>MPFVSPFSKITCPFCFRQFHLREAPTRVISASGETQPDNNVANFLGIPAPEMAPVEDAPDGLWSGFTHRFFIPVNRETGSVIRRRICPYCHMALPTATANGQMTSQIIAIVGSRSSGKSNYFGVLLEMLEGRYADEVGFAIWGQETFSVQELARVTS</sequence>
<organism evidence="1">
    <name type="scientific">Candidatus Kentrum sp. MB</name>
    <dbReference type="NCBI Taxonomy" id="2138164"/>
    <lineage>
        <taxon>Bacteria</taxon>
        <taxon>Pseudomonadati</taxon>
        <taxon>Pseudomonadota</taxon>
        <taxon>Gammaproteobacteria</taxon>
        <taxon>Candidatus Kentrum</taxon>
    </lineage>
</organism>
<dbReference type="EMBL" id="CAADFO010000009">
    <property type="protein sequence ID" value="VFK24612.1"/>
    <property type="molecule type" value="Genomic_DNA"/>
</dbReference>
<name>A0A450X5P5_9GAMM</name>
<evidence type="ECO:0000313" key="2">
    <source>
        <dbReference type="EMBL" id="VFK27079.1"/>
    </source>
</evidence>
<dbReference type="AlphaFoldDB" id="A0A450X5P5"/>
<gene>
    <name evidence="1" type="ORF">BECKMB1821G_GA0114241_100922</name>
    <name evidence="3" type="ORF">BECKMB1821H_GA0114242_101223</name>
    <name evidence="2" type="ORF">BECKMB1821I_GA0114274_100230</name>
</gene>
<dbReference type="EMBL" id="CAADFQ010000002">
    <property type="protein sequence ID" value="VFK27079.1"/>
    <property type="molecule type" value="Genomic_DNA"/>
</dbReference>
<reference evidence="1" key="1">
    <citation type="submission" date="2019-02" db="EMBL/GenBank/DDBJ databases">
        <authorList>
            <person name="Gruber-Vodicka R. H."/>
            <person name="Seah K. B. B."/>
        </authorList>
    </citation>
    <scope>NUCLEOTIDE SEQUENCE</scope>
    <source>
        <strain evidence="1">BECK_BZ197</strain>
        <strain evidence="3">BECK_BZ198</strain>
        <strain evidence="2">BECK_BZ199</strain>
    </source>
</reference>